<reference evidence="6" key="1">
    <citation type="journal article" date="2014" name="Int. J. Syst. Evol. Microbiol.">
        <title>Complete genome sequence of Corynebacterium casei LMG S-19264T (=DSM 44701T), isolated from a smear-ripened cheese.</title>
        <authorList>
            <consortium name="US DOE Joint Genome Institute (JGI-PGF)"/>
            <person name="Walter F."/>
            <person name="Albersmeier A."/>
            <person name="Kalinowski J."/>
            <person name="Ruckert C."/>
        </authorList>
    </citation>
    <scope>NUCLEOTIDE SEQUENCE</scope>
    <source>
        <strain evidence="6">CGMCC 1.14984</strain>
    </source>
</reference>
<evidence type="ECO:0000313" key="7">
    <source>
        <dbReference type="Proteomes" id="UP000621856"/>
    </source>
</evidence>
<name>A0A8J3A8W4_9PROT</name>
<dbReference type="Proteomes" id="UP000621856">
    <property type="component" value="Unassembled WGS sequence"/>
</dbReference>
<dbReference type="Pfam" id="PF00150">
    <property type="entry name" value="Cellulase"/>
    <property type="match status" value="1"/>
</dbReference>
<reference evidence="6" key="2">
    <citation type="submission" date="2020-09" db="EMBL/GenBank/DDBJ databases">
        <authorList>
            <person name="Sun Q."/>
            <person name="Zhou Y."/>
        </authorList>
    </citation>
    <scope>NUCLEOTIDE SEQUENCE</scope>
    <source>
        <strain evidence="6">CGMCC 1.14984</strain>
    </source>
</reference>
<evidence type="ECO:0000256" key="1">
    <source>
        <dbReference type="ARBA" id="ARBA00022801"/>
    </source>
</evidence>
<dbReference type="InterPro" id="IPR017853">
    <property type="entry name" value="GH"/>
</dbReference>
<dbReference type="Gene3D" id="3.20.20.80">
    <property type="entry name" value="Glycosidases"/>
    <property type="match status" value="1"/>
</dbReference>
<dbReference type="SUPFAM" id="SSF51445">
    <property type="entry name" value="(Trans)glycosidases"/>
    <property type="match status" value="1"/>
</dbReference>
<dbReference type="RefSeq" id="WP_205967487.1">
    <property type="nucleotide sequence ID" value="NZ_BMGZ01000002.1"/>
</dbReference>
<dbReference type="InterPro" id="IPR001547">
    <property type="entry name" value="Glyco_hydro_5"/>
</dbReference>
<feature type="domain" description="Glycoside hydrolase family 5" evidence="5">
    <location>
        <begin position="56"/>
        <end position="305"/>
    </location>
</feature>
<gene>
    <name evidence="6" type="ORF">GCM10011355_24740</name>
</gene>
<sequence>MNNLLRGLAVLPFIALAQPAFADVPGMYDDPDMVENPDMTPVEDHGQLSVDGNRIVDESGEAVSLAGVSWFWSTIGWGAEKWYNKDAVAYVAEDFDASVVRAAIAAGERGGYAEYPAEQVQMAQAVIDGAIEAGVYVIIDWHSHDAEKHPEDAVEFFTLMAEQYGDTPNVIYEIYNEPLQDTDWETVIKPYALEVIEAIRAIDPDNLIVVGTQSWSQDVDEATASPIEGHDNIAYTLHFYAATHGQDLRDKAQTALDNGYALFVTEWGSVDAFGKGAPDHEATKVWMDFLKENELSMANWSLHDKDEGASILKDGASPTGGWTEDDYTEAGLLIRDIVRNWDGDPDN</sequence>
<dbReference type="GO" id="GO:0004553">
    <property type="term" value="F:hydrolase activity, hydrolyzing O-glycosyl compounds"/>
    <property type="evidence" value="ECO:0007669"/>
    <property type="project" value="InterPro"/>
</dbReference>
<keyword evidence="2 3" id="KW-0326">Glycosidase</keyword>
<evidence type="ECO:0000256" key="4">
    <source>
        <dbReference type="SAM" id="SignalP"/>
    </source>
</evidence>
<dbReference type="AlphaFoldDB" id="A0A8J3A8W4"/>
<keyword evidence="1 3" id="KW-0378">Hydrolase</keyword>
<dbReference type="PANTHER" id="PTHR34142:SF1">
    <property type="entry name" value="GLYCOSIDE HYDROLASE FAMILY 5 DOMAIN-CONTAINING PROTEIN"/>
    <property type="match status" value="1"/>
</dbReference>
<dbReference type="InterPro" id="IPR018087">
    <property type="entry name" value="Glyco_hydro_5_CS"/>
</dbReference>
<accession>A0A8J3A8W4</accession>
<keyword evidence="4" id="KW-0732">Signal</keyword>
<proteinExistence type="inferred from homology"/>
<protein>
    <recommendedName>
        <fullName evidence="5">Glycoside hydrolase family 5 domain-containing protein</fullName>
    </recommendedName>
</protein>
<dbReference type="GO" id="GO:0000272">
    <property type="term" value="P:polysaccharide catabolic process"/>
    <property type="evidence" value="ECO:0007669"/>
    <property type="project" value="InterPro"/>
</dbReference>
<evidence type="ECO:0000256" key="2">
    <source>
        <dbReference type="ARBA" id="ARBA00023295"/>
    </source>
</evidence>
<dbReference type="PROSITE" id="PS00659">
    <property type="entry name" value="GLYCOSYL_HYDROL_F5"/>
    <property type="match status" value="1"/>
</dbReference>
<comment type="caution">
    <text evidence="6">The sequence shown here is derived from an EMBL/GenBank/DDBJ whole genome shotgun (WGS) entry which is preliminary data.</text>
</comment>
<organism evidence="6 7">
    <name type="scientific">Aquisalinus luteolus</name>
    <dbReference type="NCBI Taxonomy" id="1566827"/>
    <lineage>
        <taxon>Bacteria</taxon>
        <taxon>Pseudomonadati</taxon>
        <taxon>Pseudomonadota</taxon>
        <taxon>Alphaproteobacteria</taxon>
        <taxon>Parvularculales</taxon>
        <taxon>Parvularculaceae</taxon>
        <taxon>Aquisalinus</taxon>
    </lineage>
</organism>
<dbReference type="EMBL" id="BMGZ01000002">
    <property type="protein sequence ID" value="GGH99243.1"/>
    <property type="molecule type" value="Genomic_DNA"/>
</dbReference>
<feature type="signal peptide" evidence="4">
    <location>
        <begin position="1"/>
        <end position="22"/>
    </location>
</feature>
<dbReference type="PANTHER" id="PTHR34142">
    <property type="entry name" value="ENDO-BETA-1,4-GLUCANASE A"/>
    <property type="match status" value="1"/>
</dbReference>
<evidence type="ECO:0000313" key="6">
    <source>
        <dbReference type="EMBL" id="GGH99243.1"/>
    </source>
</evidence>
<feature type="chain" id="PRO_5035326206" description="Glycoside hydrolase family 5 domain-containing protein" evidence="4">
    <location>
        <begin position="23"/>
        <end position="347"/>
    </location>
</feature>
<evidence type="ECO:0000256" key="3">
    <source>
        <dbReference type="RuleBase" id="RU361153"/>
    </source>
</evidence>
<comment type="similarity">
    <text evidence="3">Belongs to the glycosyl hydrolase 5 (cellulase A) family.</text>
</comment>
<evidence type="ECO:0000259" key="5">
    <source>
        <dbReference type="Pfam" id="PF00150"/>
    </source>
</evidence>